<sequence length="38" mass="3939">MSASSAFNDEKGGSSNVGEPEYGHDPASGGIFSSDYKR</sequence>
<protein>
    <submittedName>
        <fullName evidence="2">Uncharacterized protein</fullName>
    </submittedName>
</protein>
<dbReference type="AlphaFoldDB" id="A0A060YTR9"/>
<dbReference type="STRING" id="8022.A0A060YTR9"/>
<evidence type="ECO:0000313" key="3">
    <source>
        <dbReference type="Proteomes" id="UP000193380"/>
    </source>
</evidence>
<accession>A0A060YTR9</accession>
<reference evidence="2" key="1">
    <citation type="journal article" date="2014" name="Nat. Commun.">
        <title>The rainbow trout genome provides novel insights into evolution after whole-genome duplication in vertebrates.</title>
        <authorList>
            <person name="Berthelot C."/>
            <person name="Brunet F."/>
            <person name="Chalopin D."/>
            <person name="Juanchich A."/>
            <person name="Bernard M."/>
            <person name="Noel B."/>
            <person name="Bento P."/>
            <person name="Da Silva C."/>
            <person name="Labadie K."/>
            <person name="Alberti A."/>
            <person name="Aury J.M."/>
            <person name="Louis A."/>
            <person name="Dehais P."/>
            <person name="Bardou P."/>
            <person name="Montfort J."/>
            <person name="Klopp C."/>
            <person name="Cabau C."/>
            <person name="Gaspin C."/>
            <person name="Thorgaard G.H."/>
            <person name="Boussaha M."/>
            <person name="Quillet E."/>
            <person name="Guyomard R."/>
            <person name="Galiana D."/>
            <person name="Bobe J."/>
            <person name="Volff J.N."/>
            <person name="Genet C."/>
            <person name="Wincker P."/>
            <person name="Jaillon O."/>
            <person name="Roest Crollius H."/>
            <person name="Guiguen Y."/>
        </authorList>
    </citation>
    <scope>NUCLEOTIDE SEQUENCE [LARGE SCALE GENOMIC DNA]</scope>
</reference>
<name>A0A060YTR9_ONCMY</name>
<feature type="compositionally biased region" description="Polar residues" evidence="1">
    <location>
        <begin position="1"/>
        <end position="17"/>
    </location>
</feature>
<dbReference type="Proteomes" id="UP000193380">
    <property type="component" value="Unassembled WGS sequence"/>
</dbReference>
<reference evidence="2" key="2">
    <citation type="submission" date="2014-03" db="EMBL/GenBank/DDBJ databases">
        <authorList>
            <person name="Genoscope - CEA"/>
        </authorList>
    </citation>
    <scope>NUCLEOTIDE SEQUENCE</scope>
</reference>
<proteinExistence type="predicted"/>
<feature type="region of interest" description="Disordered" evidence="1">
    <location>
        <begin position="1"/>
        <end position="38"/>
    </location>
</feature>
<dbReference type="EMBL" id="FR913432">
    <property type="protein sequence ID" value="CDQ92550.1"/>
    <property type="molecule type" value="Genomic_DNA"/>
</dbReference>
<gene>
    <name evidence="2" type="ORF">GSONMT00008302001</name>
</gene>
<organism evidence="2 3">
    <name type="scientific">Oncorhynchus mykiss</name>
    <name type="common">Rainbow trout</name>
    <name type="synonym">Salmo gairdneri</name>
    <dbReference type="NCBI Taxonomy" id="8022"/>
    <lineage>
        <taxon>Eukaryota</taxon>
        <taxon>Metazoa</taxon>
        <taxon>Chordata</taxon>
        <taxon>Craniata</taxon>
        <taxon>Vertebrata</taxon>
        <taxon>Euteleostomi</taxon>
        <taxon>Actinopterygii</taxon>
        <taxon>Neopterygii</taxon>
        <taxon>Teleostei</taxon>
        <taxon>Protacanthopterygii</taxon>
        <taxon>Salmoniformes</taxon>
        <taxon>Salmonidae</taxon>
        <taxon>Salmoninae</taxon>
        <taxon>Oncorhynchus</taxon>
    </lineage>
</organism>
<evidence type="ECO:0000313" key="2">
    <source>
        <dbReference type="EMBL" id="CDQ92550.1"/>
    </source>
</evidence>
<dbReference type="PaxDb" id="8022-A0A060YTR9"/>
<evidence type="ECO:0000256" key="1">
    <source>
        <dbReference type="SAM" id="MobiDB-lite"/>
    </source>
</evidence>